<dbReference type="EMBL" id="JAFKCS010000009">
    <property type="protein sequence ID" value="MBN7820389.1"/>
    <property type="molecule type" value="Genomic_DNA"/>
</dbReference>
<comment type="caution">
    <text evidence="1">The sequence shown here is derived from an EMBL/GenBank/DDBJ whole genome shotgun (WGS) entry which is preliminary data.</text>
</comment>
<proteinExistence type="predicted"/>
<dbReference type="SUPFAM" id="SSF53474">
    <property type="entry name" value="alpha/beta-Hydrolases"/>
    <property type="match status" value="1"/>
</dbReference>
<organism evidence="1 2">
    <name type="scientific">Bowmanella yangjiangensis</name>
    <dbReference type="NCBI Taxonomy" id="2811230"/>
    <lineage>
        <taxon>Bacteria</taxon>
        <taxon>Pseudomonadati</taxon>
        <taxon>Pseudomonadota</taxon>
        <taxon>Gammaproteobacteria</taxon>
        <taxon>Alteromonadales</taxon>
        <taxon>Alteromonadaceae</taxon>
        <taxon>Bowmanella</taxon>
    </lineage>
</organism>
<evidence type="ECO:0000313" key="2">
    <source>
        <dbReference type="Proteomes" id="UP000663992"/>
    </source>
</evidence>
<evidence type="ECO:0000313" key="1">
    <source>
        <dbReference type="EMBL" id="MBN7820389.1"/>
    </source>
</evidence>
<dbReference type="RefSeq" id="WP_206594225.1">
    <property type="nucleotide sequence ID" value="NZ_JAFKCS010000009.1"/>
</dbReference>
<name>A0ABS3CXM7_9ALTE</name>
<evidence type="ECO:0008006" key="3">
    <source>
        <dbReference type="Google" id="ProtNLM"/>
    </source>
</evidence>
<dbReference type="Gene3D" id="3.40.50.1820">
    <property type="entry name" value="alpha/beta hydrolase"/>
    <property type="match status" value="1"/>
</dbReference>
<dbReference type="InterPro" id="IPR029058">
    <property type="entry name" value="AB_hydrolase_fold"/>
</dbReference>
<protein>
    <recommendedName>
        <fullName evidence="3">Exosortase A system-associated hydrolase 2</fullName>
    </recommendedName>
</protein>
<gene>
    <name evidence="1" type="ORF">J0A65_10970</name>
</gene>
<accession>A0ABS3CXM7</accession>
<keyword evidence="2" id="KW-1185">Reference proteome</keyword>
<sequence>MTISGHFVPTTDGNLFATQFGPMSKHAVLILPALFEEMNLSRAVIAKQAQALASRGMGSVLMDYYGTGDSEGELSEGCALRWRKDVVAVGQWMIGQGVQTLTLWGVRFGALLQLDGQTELVKQLPVTRQLVWKPITSGKTLVNQLMRLKVTNQALAGNAEKVDWRGKIRQGESVEIAGYLLSETLVASLEAMHIPMDEPLSSLCWHELGSTTLLPAVDKYRLAWPTHQFFALPSKPFWQSPEIFDEPDLNEAVLKGVGIDA</sequence>
<dbReference type="Proteomes" id="UP000663992">
    <property type="component" value="Unassembled WGS sequence"/>
</dbReference>
<reference evidence="1 2" key="1">
    <citation type="submission" date="2021-03" db="EMBL/GenBank/DDBJ databases">
        <title>novel species isolated from a fishpond in China.</title>
        <authorList>
            <person name="Lu H."/>
            <person name="Cai Z."/>
        </authorList>
    </citation>
    <scope>NUCLEOTIDE SEQUENCE [LARGE SCALE GENOMIC DNA]</scope>
    <source>
        <strain evidence="1 2">Y57</strain>
    </source>
</reference>